<dbReference type="GO" id="GO:0004777">
    <property type="term" value="F:succinate-semialdehyde dehydrogenase (NAD+) activity"/>
    <property type="evidence" value="ECO:0007669"/>
    <property type="project" value="TreeGrafter"/>
</dbReference>
<sequence length="452" mass="48674">MYAVTNPATGETINTFESLTDDELQLEVELAAAEFAKWSARTRKDRAAIANRAADLFEERTEEFVTIMTREMGKLSDEARGEMGLVVSIFRYYADNAETLLADEEHDIEGGQITIRRRPTGVILGIMPWNFPVYQVARFVAPNLVLGNTLLLKHASNCPESALAIEQVLHDAGMPDGAYRNLFVSSSKVEQVIAHPAVQGVSLTGSEAAGRSVATLAGKHLKKVVLELGGSDPLIVLDSDDIQQTAQDVVEARYSNAGQACNAPKRIIVLDDLYDDLVAAAIEATKNFKLGDPADSETTLAPLSSRDAAEEVAEQIKQAVADGATLHTGGDLVDDETAFMTPAVLTDVNKDSAAYRDEIFGPVSLFFRVKDVDEAIKLANDTKYGLGSSVFSTDRERAREVGAQIDAGMTYVNQAGGSQADMPFGGVKSSGIGRELGPLGIDEFANKMTIRH</sequence>
<dbReference type="Gene3D" id="3.40.309.10">
    <property type="entry name" value="Aldehyde Dehydrogenase, Chain A, domain 2"/>
    <property type="match status" value="1"/>
</dbReference>
<dbReference type="FunFam" id="3.40.309.10:FF:000009">
    <property type="entry name" value="Aldehyde dehydrogenase A"/>
    <property type="match status" value="1"/>
</dbReference>
<dbReference type="GO" id="GO:0004030">
    <property type="term" value="F:aldehyde dehydrogenase [NAD(P)+] activity"/>
    <property type="evidence" value="ECO:0007669"/>
    <property type="project" value="InterPro"/>
</dbReference>
<protein>
    <submittedName>
        <fullName evidence="5">Succinate-semialdehyde dehydrogenase / glutarate-semialdehyde dehydrogenase</fullName>
    </submittedName>
</protein>
<dbReference type="InterPro" id="IPR044148">
    <property type="entry name" value="ALDH_GabD1-like"/>
</dbReference>
<dbReference type="EMBL" id="LT629766">
    <property type="protein sequence ID" value="SDR71516.1"/>
    <property type="molecule type" value="Genomic_DNA"/>
</dbReference>
<evidence type="ECO:0000256" key="1">
    <source>
        <dbReference type="ARBA" id="ARBA00009986"/>
    </source>
</evidence>
<dbReference type="Pfam" id="PF00171">
    <property type="entry name" value="Aldedh"/>
    <property type="match status" value="1"/>
</dbReference>
<reference evidence="6" key="1">
    <citation type="submission" date="2016-10" db="EMBL/GenBank/DDBJ databases">
        <authorList>
            <person name="Varghese N."/>
            <person name="Submissions S."/>
        </authorList>
    </citation>
    <scope>NUCLEOTIDE SEQUENCE [LARGE SCALE GENOMIC DNA]</scope>
    <source>
        <strain evidence="6">DSM 23676</strain>
    </source>
</reference>
<dbReference type="InterPro" id="IPR016162">
    <property type="entry name" value="Ald_DH_N"/>
</dbReference>
<keyword evidence="2" id="KW-0521">NADP</keyword>
<evidence type="ECO:0000313" key="6">
    <source>
        <dbReference type="Proteomes" id="UP000199597"/>
    </source>
</evidence>
<dbReference type="PANTHER" id="PTHR43217:SF2">
    <property type="entry name" value="SUCCINATE-SEMIALDEHYDE DEHYDROGENASE [NADP(+)]"/>
    <property type="match status" value="1"/>
</dbReference>
<name>A0A1H1LAI3_9MICO</name>
<gene>
    <name evidence="5" type="ORF">SAMN04489752_0031</name>
</gene>
<feature type="domain" description="Aldehyde dehydrogenase" evidence="4">
    <location>
        <begin position="2"/>
        <end position="449"/>
    </location>
</feature>
<comment type="similarity">
    <text evidence="1">Belongs to the aldehyde dehydrogenase family.</text>
</comment>
<evidence type="ECO:0000313" key="5">
    <source>
        <dbReference type="EMBL" id="SDR71516.1"/>
    </source>
</evidence>
<accession>A0A1H1LAI3</accession>
<organism evidence="5 6">
    <name type="scientific">Brevibacterium siliguriense</name>
    <dbReference type="NCBI Taxonomy" id="1136497"/>
    <lineage>
        <taxon>Bacteria</taxon>
        <taxon>Bacillati</taxon>
        <taxon>Actinomycetota</taxon>
        <taxon>Actinomycetes</taxon>
        <taxon>Micrococcales</taxon>
        <taxon>Brevibacteriaceae</taxon>
        <taxon>Brevibacterium</taxon>
    </lineage>
</organism>
<dbReference type="SUPFAM" id="SSF53720">
    <property type="entry name" value="ALDH-like"/>
    <property type="match status" value="1"/>
</dbReference>
<dbReference type="InterPro" id="IPR015590">
    <property type="entry name" value="Aldehyde_DH_dom"/>
</dbReference>
<dbReference type="PANTHER" id="PTHR43217">
    <property type="entry name" value="SUCCINATE SEMIALDEHYDE DEHYDROGENASE [NAD(P)+] SAD"/>
    <property type="match status" value="1"/>
</dbReference>
<dbReference type="InterPro" id="IPR047110">
    <property type="entry name" value="GABD/Sad-like"/>
</dbReference>
<evidence type="ECO:0000256" key="3">
    <source>
        <dbReference type="ARBA" id="ARBA00023002"/>
    </source>
</evidence>
<dbReference type="Proteomes" id="UP000199597">
    <property type="component" value="Chromosome I"/>
</dbReference>
<keyword evidence="6" id="KW-1185">Reference proteome</keyword>
<evidence type="ECO:0000256" key="2">
    <source>
        <dbReference type="ARBA" id="ARBA00022857"/>
    </source>
</evidence>
<evidence type="ECO:0000259" key="4">
    <source>
        <dbReference type="Pfam" id="PF00171"/>
    </source>
</evidence>
<dbReference type="Gene3D" id="3.40.605.10">
    <property type="entry name" value="Aldehyde Dehydrogenase, Chain A, domain 1"/>
    <property type="match status" value="1"/>
</dbReference>
<dbReference type="InterPro" id="IPR016160">
    <property type="entry name" value="Ald_DH_CS_CYS"/>
</dbReference>
<dbReference type="AlphaFoldDB" id="A0A1H1LAI3"/>
<dbReference type="FunFam" id="3.40.605.10:FF:000012">
    <property type="entry name" value="NAD-dependent succinate-semialdehyde dehydrogenase"/>
    <property type="match status" value="1"/>
</dbReference>
<proteinExistence type="inferred from homology"/>
<dbReference type="InterPro" id="IPR016161">
    <property type="entry name" value="Ald_DH/histidinol_DH"/>
</dbReference>
<dbReference type="OrthoDB" id="6882680at2"/>
<dbReference type="PROSITE" id="PS00070">
    <property type="entry name" value="ALDEHYDE_DEHYDR_CYS"/>
    <property type="match status" value="1"/>
</dbReference>
<dbReference type="RefSeq" id="WP_092008982.1">
    <property type="nucleotide sequence ID" value="NZ_LT629766.1"/>
</dbReference>
<dbReference type="STRING" id="1136497.SAMN04489752_0031"/>
<dbReference type="CDD" id="cd07100">
    <property type="entry name" value="ALDH_SSADH1_GabD1"/>
    <property type="match status" value="1"/>
</dbReference>
<keyword evidence="3" id="KW-0560">Oxidoreductase</keyword>
<dbReference type="InterPro" id="IPR016163">
    <property type="entry name" value="Ald_DH_C"/>
</dbReference>